<dbReference type="STRING" id="283909.R7TWY6"/>
<accession>R7TWY6</accession>
<dbReference type="FunFam" id="3.60.20.10:FF:000014">
    <property type="entry name" value="Proteasome subunit beta type-7"/>
    <property type="match status" value="1"/>
</dbReference>
<dbReference type="PANTHER" id="PTHR32194:SF6">
    <property type="entry name" value="PROTEASOME SUBUNIT BETA"/>
    <property type="match status" value="1"/>
</dbReference>
<keyword evidence="1 4" id="KW-0963">Cytoplasm</keyword>
<reference evidence="7" key="1">
    <citation type="submission" date="2012-12" db="EMBL/GenBank/DDBJ databases">
        <authorList>
            <person name="Hellsten U."/>
            <person name="Grimwood J."/>
            <person name="Chapman J.A."/>
            <person name="Shapiro H."/>
            <person name="Aerts A."/>
            <person name="Otillar R.P."/>
            <person name="Terry A.Y."/>
            <person name="Boore J.L."/>
            <person name="Simakov O."/>
            <person name="Marletaz F."/>
            <person name="Cho S.-J."/>
            <person name="Edsinger-Gonzales E."/>
            <person name="Havlak P."/>
            <person name="Kuo D.-H."/>
            <person name="Larsson T."/>
            <person name="Lv J."/>
            <person name="Arendt D."/>
            <person name="Savage R."/>
            <person name="Osoegawa K."/>
            <person name="de Jong P."/>
            <person name="Lindberg D.R."/>
            <person name="Seaver E.C."/>
            <person name="Weisblat D.A."/>
            <person name="Putnam N.H."/>
            <person name="Grigoriev I.V."/>
            <person name="Rokhsar D.S."/>
        </authorList>
    </citation>
    <scope>NUCLEOTIDE SEQUENCE</scope>
    <source>
        <strain evidence="7">I ESC-2004</strain>
    </source>
</reference>
<dbReference type="SUPFAM" id="SSF56235">
    <property type="entry name" value="N-terminal nucleophile aminohydrolases (Ntn hydrolases)"/>
    <property type="match status" value="1"/>
</dbReference>
<reference evidence="5 7" key="2">
    <citation type="journal article" date="2013" name="Nature">
        <title>Insights into bilaterian evolution from three spiralian genomes.</title>
        <authorList>
            <person name="Simakov O."/>
            <person name="Marletaz F."/>
            <person name="Cho S.J."/>
            <person name="Edsinger-Gonzales E."/>
            <person name="Havlak P."/>
            <person name="Hellsten U."/>
            <person name="Kuo D.H."/>
            <person name="Larsson T."/>
            <person name="Lv J."/>
            <person name="Arendt D."/>
            <person name="Savage R."/>
            <person name="Osoegawa K."/>
            <person name="de Jong P."/>
            <person name="Grimwood J."/>
            <person name="Chapman J.A."/>
            <person name="Shapiro H."/>
            <person name="Aerts A."/>
            <person name="Otillar R.P."/>
            <person name="Terry A.Y."/>
            <person name="Boore J.L."/>
            <person name="Grigoriev I.V."/>
            <person name="Lindberg D.R."/>
            <person name="Seaver E.C."/>
            <person name="Weisblat D.A."/>
            <person name="Putnam N.H."/>
            <person name="Rokhsar D.S."/>
        </authorList>
    </citation>
    <scope>NUCLEOTIDE SEQUENCE</scope>
    <source>
        <strain evidence="5 7">I ESC-2004</strain>
    </source>
</reference>
<evidence type="ECO:0000256" key="3">
    <source>
        <dbReference type="ARBA" id="ARBA00023242"/>
    </source>
</evidence>
<evidence type="ECO:0000256" key="2">
    <source>
        <dbReference type="ARBA" id="ARBA00022942"/>
    </source>
</evidence>
<dbReference type="GO" id="GO:0005737">
    <property type="term" value="C:cytoplasm"/>
    <property type="evidence" value="ECO:0007669"/>
    <property type="project" value="UniProtKB-SubCell"/>
</dbReference>
<dbReference type="OrthoDB" id="7854943at2759"/>
<evidence type="ECO:0000256" key="4">
    <source>
        <dbReference type="PIRNR" id="PIRNR001213"/>
    </source>
</evidence>
<comment type="function">
    <text evidence="4">Non-catalytic component of the proteasome.</text>
</comment>
<dbReference type="InterPro" id="IPR016050">
    <property type="entry name" value="Proteasome_bsu_CS"/>
</dbReference>
<dbReference type="GO" id="GO:0019774">
    <property type="term" value="C:proteasome core complex, beta-subunit complex"/>
    <property type="evidence" value="ECO:0007669"/>
    <property type="project" value="UniProtKB-UniRule"/>
</dbReference>
<evidence type="ECO:0000313" key="5">
    <source>
        <dbReference type="EMBL" id="ELT98117.1"/>
    </source>
</evidence>
<protein>
    <recommendedName>
        <fullName evidence="4">Proteasome subunit beta</fullName>
    </recommendedName>
</protein>
<evidence type="ECO:0000313" key="6">
    <source>
        <dbReference type="EnsemblMetazoa" id="CapteP178772"/>
    </source>
</evidence>
<sequence length="215" mass="23896">MVTGTSVLGVKFDGGIIIAADTLGSYGSLARFRDCPRVMKVNECSVLGAGGDYADYQHLKAMIEQKVLDEDNLNDGFNYTPKSLFNWLTRIMYHKRSNFNPLWNTLVIGGLQDGEPYLGYIDKLGVAYTNDTVATGFGSYLAAPMLRDGLEKNPKMTEADAKQLIDRALRVLFYRDARSWNRYQLAIVTKDGVRIEGPLSSKTDWSVAHVAKGIQ</sequence>
<dbReference type="CDD" id="cd03760">
    <property type="entry name" value="proteasome_beta_type_4"/>
    <property type="match status" value="1"/>
</dbReference>
<dbReference type="InterPro" id="IPR029055">
    <property type="entry name" value="Ntn_hydrolases_N"/>
</dbReference>
<gene>
    <name evidence="5" type="ORF">CAPTEDRAFT_178772</name>
</gene>
<keyword evidence="7" id="KW-1185">Reference proteome</keyword>
<keyword evidence="2 4" id="KW-0647">Proteasome</keyword>
<dbReference type="PROSITE" id="PS51476">
    <property type="entry name" value="PROTEASOME_BETA_2"/>
    <property type="match status" value="1"/>
</dbReference>
<dbReference type="Proteomes" id="UP000014760">
    <property type="component" value="Unassembled WGS sequence"/>
</dbReference>
<dbReference type="EMBL" id="AMQN01002089">
    <property type="status" value="NOT_ANNOTATED_CDS"/>
    <property type="molecule type" value="Genomic_DNA"/>
</dbReference>
<comment type="similarity">
    <text evidence="4">Belongs to the peptidase T1B family.</text>
</comment>
<reference evidence="6" key="3">
    <citation type="submission" date="2015-06" db="UniProtKB">
        <authorList>
            <consortium name="EnsemblMetazoa"/>
        </authorList>
    </citation>
    <scope>IDENTIFICATION</scope>
</reference>
<organism evidence="5">
    <name type="scientific">Capitella teleta</name>
    <name type="common">Polychaete worm</name>
    <dbReference type="NCBI Taxonomy" id="283909"/>
    <lineage>
        <taxon>Eukaryota</taxon>
        <taxon>Metazoa</taxon>
        <taxon>Spiralia</taxon>
        <taxon>Lophotrochozoa</taxon>
        <taxon>Annelida</taxon>
        <taxon>Polychaeta</taxon>
        <taxon>Sedentaria</taxon>
        <taxon>Scolecida</taxon>
        <taxon>Capitellidae</taxon>
        <taxon>Capitella</taxon>
    </lineage>
</organism>
<name>R7TWY6_CAPTE</name>
<dbReference type="Gene3D" id="3.60.20.10">
    <property type="entry name" value="Glutamine Phosphoribosylpyrophosphate, subunit 1, domain 1"/>
    <property type="match status" value="1"/>
</dbReference>
<dbReference type="InterPro" id="IPR016295">
    <property type="entry name" value="Proteasome_beta4"/>
</dbReference>
<dbReference type="PROSITE" id="PS00854">
    <property type="entry name" value="PROTEASOME_BETA_1"/>
    <property type="match status" value="1"/>
</dbReference>
<dbReference type="InterPro" id="IPR023333">
    <property type="entry name" value="Proteasome_suB-type"/>
</dbReference>
<dbReference type="FunCoup" id="R7TWY6">
    <property type="interactions" value="1979"/>
</dbReference>
<dbReference type="OMA" id="QPIMRRY"/>
<evidence type="ECO:0000313" key="7">
    <source>
        <dbReference type="Proteomes" id="UP000014760"/>
    </source>
</evidence>
<dbReference type="PANTHER" id="PTHR32194">
    <property type="entry name" value="METALLOPROTEASE TLDD"/>
    <property type="match status" value="1"/>
</dbReference>
<dbReference type="AlphaFoldDB" id="R7TWY6"/>
<evidence type="ECO:0000256" key="1">
    <source>
        <dbReference type="ARBA" id="ARBA00022490"/>
    </source>
</evidence>
<dbReference type="PIRSF" id="PIRSF001213">
    <property type="entry name" value="Psome_endopept_beta"/>
    <property type="match status" value="1"/>
</dbReference>
<dbReference type="EnsemblMetazoa" id="CapteT178772">
    <property type="protein sequence ID" value="CapteP178772"/>
    <property type="gene ID" value="CapteG178772"/>
</dbReference>
<dbReference type="EMBL" id="KB308242">
    <property type="protein sequence ID" value="ELT98117.1"/>
    <property type="molecule type" value="Genomic_DNA"/>
</dbReference>
<dbReference type="InterPro" id="IPR001353">
    <property type="entry name" value="Proteasome_sua/b"/>
</dbReference>
<dbReference type="HOGENOM" id="CLU_072435_0_1_1"/>
<comment type="subcellular location">
    <subcellularLocation>
        <location evidence="4">Cytoplasm</location>
    </subcellularLocation>
    <subcellularLocation>
        <location evidence="4">Nucleus</location>
    </subcellularLocation>
</comment>
<proteinExistence type="inferred from homology"/>
<dbReference type="GO" id="GO:0005634">
    <property type="term" value="C:nucleus"/>
    <property type="evidence" value="ECO:0007669"/>
    <property type="project" value="UniProtKB-SubCell"/>
</dbReference>
<dbReference type="GO" id="GO:0051603">
    <property type="term" value="P:proteolysis involved in protein catabolic process"/>
    <property type="evidence" value="ECO:0007669"/>
    <property type="project" value="InterPro"/>
</dbReference>
<keyword evidence="3 4" id="KW-0539">Nucleus</keyword>
<dbReference type="Pfam" id="PF00227">
    <property type="entry name" value="Proteasome"/>
    <property type="match status" value="1"/>
</dbReference>